<accession>A6DHS1</accession>
<keyword evidence="2" id="KW-1185">Reference proteome</keyword>
<dbReference type="OrthoDB" id="285651at2"/>
<dbReference type="RefSeq" id="WP_007277456.1">
    <property type="nucleotide sequence ID" value="NZ_ABCK01000004.1"/>
</dbReference>
<dbReference type="SUPFAM" id="SSF54523">
    <property type="entry name" value="Pili subunits"/>
    <property type="match status" value="1"/>
</dbReference>
<name>A6DHS1_9BACT</name>
<dbReference type="InterPro" id="IPR045584">
    <property type="entry name" value="Pilin-like"/>
</dbReference>
<comment type="caution">
    <text evidence="1">The sequence shown here is derived from an EMBL/GenBank/DDBJ whole genome shotgun (WGS) entry which is preliminary data.</text>
</comment>
<sequence length="174" mass="19245">MLASLVLPALSNARETSRRRTCLNGLKQIGVAGTMFQDDNDGYVLHNYQSNVHSALDWLFGLNPYLGGKSEIGVTAESQFKNEATSVFYNCPTSNDDAGWVFAIDYGAPNRGNNPWTFVGYKIEDINSTSDSLFLADIYKASDKTKGRSAFNLKDNYLELTGTDTGEFKHNHLV</sequence>
<evidence type="ECO:0000313" key="2">
    <source>
        <dbReference type="Proteomes" id="UP000004947"/>
    </source>
</evidence>
<dbReference type="Proteomes" id="UP000004947">
    <property type="component" value="Unassembled WGS sequence"/>
</dbReference>
<dbReference type="STRING" id="313628.LNTAR_08399"/>
<dbReference type="EMBL" id="ABCK01000004">
    <property type="protein sequence ID" value="EDM28575.1"/>
    <property type="molecule type" value="Genomic_DNA"/>
</dbReference>
<organism evidence="1 2">
    <name type="scientific">Lentisphaera araneosa HTCC2155</name>
    <dbReference type="NCBI Taxonomy" id="313628"/>
    <lineage>
        <taxon>Bacteria</taxon>
        <taxon>Pseudomonadati</taxon>
        <taxon>Lentisphaerota</taxon>
        <taxon>Lentisphaeria</taxon>
        <taxon>Lentisphaerales</taxon>
        <taxon>Lentisphaeraceae</taxon>
        <taxon>Lentisphaera</taxon>
    </lineage>
</organism>
<gene>
    <name evidence="1" type="ORF">LNTAR_08399</name>
</gene>
<reference evidence="1 2" key="1">
    <citation type="journal article" date="2010" name="J. Bacteriol.">
        <title>Genome sequence of Lentisphaera araneosa HTCC2155T, the type species of the order Lentisphaerales in the phylum Lentisphaerae.</title>
        <authorList>
            <person name="Thrash J.C."/>
            <person name="Cho J.C."/>
            <person name="Vergin K.L."/>
            <person name="Morris R.M."/>
            <person name="Giovannoni S.J."/>
        </authorList>
    </citation>
    <scope>NUCLEOTIDE SEQUENCE [LARGE SCALE GENOMIC DNA]</scope>
    <source>
        <strain evidence="1 2">HTCC2155</strain>
    </source>
</reference>
<dbReference type="AlphaFoldDB" id="A6DHS1"/>
<protein>
    <submittedName>
        <fullName evidence="1">Uncharacterized protein</fullName>
    </submittedName>
</protein>
<evidence type="ECO:0000313" key="1">
    <source>
        <dbReference type="EMBL" id="EDM28575.1"/>
    </source>
</evidence>
<proteinExistence type="predicted"/>